<keyword evidence="1" id="KW-0472">Membrane</keyword>
<evidence type="ECO:0000313" key="3">
    <source>
        <dbReference type="Proteomes" id="UP001499854"/>
    </source>
</evidence>
<name>A0ABP5ER40_9ACTN</name>
<dbReference type="EMBL" id="BAAAQM010000079">
    <property type="protein sequence ID" value="GAA2003718.1"/>
    <property type="molecule type" value="Genomic_DNA"/>
</dbReference>
<evidence type="ECO:0008006" key="4">
    <source>
        <dbReference type="Google" id="ProtNLM"/>
    </source>
</evidence>
<reference evidence="3" key="1">
    <citation type="journal article" date="2019" name="Int. J. Syst. Evol. Microbiol.">
        <title>The Global Catalogue of Microorganisms (GCM) 10K type strain sequencing project: providing services to taxonomists for standard genome sequencing and annotation.</title>
        <authorList>
            <consortium name="The Broad Institute Genomics Platform"/>
            <consortium name="The Broad Institute Genome Sequencing Center for Infectious Disease"/>
            <person name="Wu L."/>
            <person name="Ma J."/>
        </authorList>
    </citation>
    <scope>NUCLEOTIDE SEQUENCE [LARGE SCALE GENOMIC DNA]</scope>
    <source>
        <strain evidence="3">JCM 16013</strain>
    </source>
</reference>
<sequence length="375" mass="40589">MSRSDLRILIRAVPPEEREAVRSALSGALLRRARFESRALAHLTWILVASGVLGGLATNLMPWRDVSKWVSGLLIVVAGRMLLVESAAAWRVERPHLDAPVSLRVRWDELLRPRLCVAVLCLLTAVRGTEWSVAHNGWRSATPSFLLGAAVSLLVGLLAVGADGFAHGLAARVEEDRVLDVAAIELARAVADMTRLAPAWRRPDVARYLLERLERAARRVATRPSSHPVPLAQWRIRPRIQQPVDQLAAVIRAHRLPIASAPSRAGYDRVRASLVAGLIAAVHEDWGGLLAHADPVPARPWYTGYAAKNLGPAIVLGAAAVALPWLPPFRGSPASGLGLRVTLGVYALLRLIPGTSLVDLVDRGLTRGFSETKGK</sequence>
<organism evidence="2 3">
    <name type="scientific">Catenulispora subtropica</name>
    <dbReference type="NCBI Taxonomy" id="450798"/>
    <lineage>
        <taxon>Bacteria</taxon>
        <taxon>Bacillati</taxon>
        <taxon>Actinomycetota</taxon>
        <taxon>Actinomycetes</taxon>
        <taxon>Catenulisporales</taxon>
        <taxon>Catenulisporaceae</taxon>
        <taxon>Catenulispora</taxon>
    </lineage>
</organism>
<dbReference type="Proteomes" id="UP001499854">
    <property type="component" value="Unassembled WGS sequence"/>
</dbReference>
<keyword evidence="3" id="KW-1185">Reference proteome</keyword>
<feature type="transmembrane region" description="Helical" evidence="1">
    <location>
        <begin position="69"/>
        <end position="90"/>
    </location>
</feature>
<feature type="transmembrane region" description="Helical" evidence="1">
    <location>
        <begin position="39"/>
        <end position="57"/>
    </location>
</feature>
<proteinExistence type="predicted"/>
<accession>A0ABP5ER40</accession>
<gene>
    <name evidence="2" type="ORF">GCM10009838_82410</name>
</gene>
<comment type="caution">
    <text evidence="2">The sequence shown here is derived from an EMBL/GenBank/DDBJ whole genome shotgun (WGS) entry which is preliminary data.</text>
</comment>
<keyword evidence="1" id="KW-0812">Transmembrane</keyword>
<keyword evidence="1" id="KW-1133">Transmembrane helix</keyword>
<evidence type="ECO:0000256" key="1">
    <source>
        <dbReference type="SAM" id="Phobius"/>
    </source>
</evidence>
<protein>
    <recommendedName>
        <fullName evidence="4">Integral membrane protein</fullName>
    </recommendedName>
</protein>
<evidence type="ECO:0000313" key="2">
    <source>
        <dbReference type="EMBL" id="GAA2003718.1"/>
    </source>
</evidence>
<feature type="transmembrane region" description="Helical" evidence="1">
    <location>
        <begin position="141"/>
        <end position="162"/>
    </location>
</feature>